<dbReference type="PROSITE" id="PS00211">
    <property type="entry name" value="ABC_TRANSPORTER_1"/>
    <property type="match status" value="1"/>
</dbReference>
<evidence type="ECO:0000313" key="13">
    <source>
        <dbReference type="Proteomes" id="UP001610432"/>
    </source>
</evidence>
<dbReference type="InterPro" id="IPR017871">
    <property type="entry name" value="ABC_transporter-like_CS"/>
</dbReference>
<feature type="transmembrane region" description="Helical" evidence="9">
    <location>
        <begin position="70"/>
        <end position="89"/>
    </location>
</feature>
<feature type="transmembrane region" description="Helical" evidence="9">
    <location>
        <begin position="919"/>
        <end position="943"/>
    </location>
</feature>
<feature type="transmembrane region" description="Helical" evidence="9">
    <location>
        <begin position="282"/>
        <end position="302"/>
    </location>
</feature>
<dbReference type="InterPro" id="IPR003593">
    <property type="entry name" value="AAA+_ATPase"/>
</dbReference>
<dbReference type="Gene3D" id="1.20.1560.10">
    <property type="entry name" value="ABC transporter type 1, transmembrane domain"/>
    <property type="match status" value="2"/>
</dbReference>
<evidence type="ECO:0000256" key="6">
    <source>
        <dbReference type="ARBA" id="ARBA00022989"/>
    </source>
</evidence>
<feature type="domain" description="ABC transmembrane type-1" evidence="11">
    <location>
        <begin position="282"/>
        <end position="557"/>
    </location>
</feature>
<dbReference type="Pfam" id="PF00664">
    <property type="entry name" value="ABC_membrane"/>
    <property type="match status" value="1"/>
</dbReference>
<keyword evidence="2" id="KW-0813">Transport</keyword>
<dbReference type="RefSeq" id="XP_070886358.1">
    <property type="nucleotide sequence ID" value="XM_071034305.1"/>
</dbReference>
<dbReference type="SUPFAM" id="SSF90123">
    <property type="entry name" value="ABC transporter transmembrane region"/>
    <property type="match status" value="2"/>
</dbReference>
<evidence type="ECO:0000259" key="10">
    <source>
        <dbReference type="PROSITE" id="PS50893"/>
    </source>
</evidence>
<dbReference type="Pfam" id="PF24357">
    <property type="entry name" value="TMD0_ABC"/>
    <property type="match status" value="1"/>
</dbReference>
<feature type="domain" description="ABC transporter" evidence="10">
    <location>
        <begin position="1189"/>
        <end position="1442"/>
    </location>
</feature>
<dbReference type="PROSITE" id="PS50893">
    <property type="entry name" value="ABC_TRANSPORTER_2"/>
    <property type="match status" value="2"/>
</dbReference>
<feature type="transmembrane region" description="Helical" evidence="9">
    <location>
        <begin position="1006"/>
        <end position="1031"/>
    </location>
</feature>
<feature type="domain" description="ABC transmembrane type-1" evidence="11">
    <location>
        <begin position="884"/>
        <end position="1088"/>
    </location>
</feature>
<comment type="caution">
    <text evidence="12">The sequence shown here is derived from an EMBL/GenBank/DDBJ whole genome shotgun (WGS) entry which is preliminary data.</text>
</comment>
<dbReference type="InterPro" id="IPR003439">
    <property type="entry name" value="ABC_transporter-like_ATP-bd"/>
</dbReference>
<dbReference type="Gene3D" id="3.40.50.300">
    <property type="entry name" value="P-loop containing nucleotide triphosphate hydrolases"/>
    <property type="match status" value="2"/>
</dbReference>
<feature type="compositionally biased region" description="Acidic residues" evidence="8">
    <location>
        <begin position="840"/>
        <end position="849"/>
    </location>
</feature>
<evidence type="ECO:0000256" key="2">
    <source>
        <dbReference type="ARBA" id="ARBA00022448"/>
    </source>
</evidence>
<evidence type="ECO:0000256" key="5">
    <source>
        <dbReference type="ARBA" id="ARBA00022840"/>
    </source>
</evidence>
<dbReference type="EMBL" id="JBFXLQ010000019">
    <property type="protein sequence ID" value="KAL2867379.1"/>
    <property type="molecule type" value="Genomic_DNA"/>
</dbReference>
<keyword evidence="13" id="KW-1185">Reference proteome</keyword>
<evidence type="ECO:0000256" key="9">
    <source>
        <dbReference type="SAM" id="Phobius"/>
    </source>
</evidence>
<feature type="transmembrane region" description="Helical" evidence="9">
    <location>
        <begin position="314"/>
        <end position="336"/>
    </location>
</feature>
<dbReference type="Pfam" id="PF00005">
    <property type="entry name" value="ABC_tran"/>
    <property type="match status" value="2"/>
</dbReference>
<feature type="transmembrane region" description="Helical" evidence="9">
    <location>
        <begin position="1038"/>
        <end position="1057"/>
    </location>
</feature>
<dbReference type="InterPro" id="IPR044726">
    <property type="entry name" value="ABCC_6TM_D2"/>
</dbReference>
<name>A0ABR4LS49_9EURO</name>
<dbReference type="SMART" id="SM00382">
    <property type="entry name" value="AAA"/>
    <property type="match status" value="2"/>
</dbReference>
<feature type="transmembrane region" description="Helical" evidence="9">
    <location>
        <begin position="882"/>
        <end position="907"/>
    </location>
</feature>
<evidence type="ECO:0000259" key="11">
    <source>
        <dbReference type="PROSITE" id="PS50929"/>
    </source>
</evidence>
<organism evidence="12 13">
    <name type="scientific">Aspergillus lucknowensis</name>
    <dbReference type="NCBI Taxonomy" id="176173"/>
    <lineage>
        <taxon>Eukaryota</taxon>
        <taxon>Fungi</taxon>
        <taxon>Dikarya</taxon>
        <taxon>Ascomycota</taxon>
        <taxon>Pezizomycotina</taxon>
        <taxon>Eurotiomycetes</taxon>
        <taxon>Eurotiomycetidae</taxon>
        <taxon>Eurotiales</taxon>
        <taxon>Aspergillaceae</taxon>
        <taxon>Aspergillus</taxon>
        <taxon>Aspergillus subgen. Nidulantes</taxon>
    </lineage>
</organism>
<dbReference type="PANTHER" id="PTHR24223:SF404">
    <property type="entry name" value="ABC MULTIDRUG TRANSPORTER (EUROFUNG)-RELATED"/>
    <property type="match status" value="1"/>
</dbReference>
<feature type="transmembrane region" description="Helical" evidence="9">
    <location>
        <begin position="408"/>
        <end position="427"/>
    </location>
</feature>
<comment type="subcellular location">
    <subcellularLocation>
        <location evidence="1">Membrane</location>
        <topology evidence="1">Multi-pass membrane protein</topology>
    </subcellularLocation>
</comment>
<accession>A0ABR4LS49</accession>
<dbReference type="InterPro" id="IPR050173">
    <property type="entry name" value="ABC_transporter_C-like"/>
</dbReference>
<sequence>MIPSSLPCVATADAAFGPRVSVACRAFDFTVYFENLFFACVPAALFLLCCPVSARLLWREPRRIKRSSGLICKLVFLLALWACSIGFLVERRLGSPTIRNNASLAADVLEVVAVAGAGGLSYMHHCHSIRPSTLLALFLSARSLLTIARVRTLWLIGRATSEAIFLTLGLVFTICSLVLESLGKEAALISTALKPATPEPFSGFWKQASFAWLAGTFHRGYSKVFSVADLPGLDPQLSSRDVGEKLQEAWARKENKSAKHALLRSCLHAYRTPFSSAVIPRLCLSGFTFCQPFLVNATVSWVGETDAPMDYGKALIGAFAIVYCGIAASNALYGYFTFRFTIRLRGGLISLIHRQTVRIRAVDLGGNTAITLMGTDVERITSSFRLIHEMWASLIEIGVAIYLLERQVGVACIVPALIVFVFVGATFKLSAASSTSQRAWVEKVEDRLRVTSFSLERIKEVKMLGLSEAISSMIQGLREAEIAASAVFRKLLIVRVVLSNAPTNLAPMATFVVYAIIALVRYDQSILAARAFTSISLISLVTTPVLTFIQALPAVIQCVGCFDRIQEYCHEAPGTQCTDSSDPRADGEKPIALVQGDGAIEEIKGHSFGWGRSAPAVLRNISLQIPRAAITLIVGPIGSGKSTLIGSILGETVALGCSYKEGSRSAVAYCGQEPWLRGQTIRRNWYGSVIFACGLEKDLAQLPQSDRTSVAGNGTTLSGGQKQRIALARAVYSRHKMVLLDDVFSGIDATTLDHIASHLFGPGGLLRKMHTTVVLATHSRFLLQYADNIVVLSHGSIVETGTFQNLKAGNAFVKNMETGLPTPSPIAVQYDKETVSPLSDTDDDDGPDEAESHHAQPGENLTRQQGDLSIYAYYASASGRTTVALCLVCALIWAVCGEFATVWLDLWTSANAEHPNSRIGMYLGVYIFLGIASVVFTISVSWYDHISPLQLLLNIVSASALKLHERVLSSTFRAPIHFFHRVDIGSITNRFSQDMDLIDMSLPIEVFNMITSTLKLTLVLGGCTCLVKLVILCIFAKYLSIVVPFAGAVVYFTQNFYLRTSRQLRFLDIEAKAPLYTHFLELVRGAATRCLSLLDVSQRPVYLLYCVQQCLGFFLDMLVTILAVILIATVAFFRDYIQSRGRLVKDWTNMETSIGAVSRVKGYTSTTDAEETANIVPSLPGGWPAAGRVELSGAVASYASRSEPVLKDISMSIRVGEKIAVCGPSGSGKTSLILALLGMVEVQEGTITIDGIDILEYSRAEVRRKLNVVTQDSFLIAGSVRFNIDPLQGVSDQKIVSALQSLGLWDRIEQDGGLDGIIKPNAWSQGQRELLCLARAMVPQGKLLILDEAMGRYVHFVTCHQKRGQCSPSLTYSSVDDETEDTMQAAIDSESTSHTVLAAMHRLPHIHCYDRVILLVNGAVVEFDSPTALLAKQSRFKELYESGKM</sequence>
<feature type="transmembrane region" description="Helical" evidence="9">
    <location>
        <begin position="163"/>
        <end position="182"/>
    </location>
</feature>
<proteinExistence type="predicted"/>
<gene>
    <name evidence="12" type="ORF">BJX67DRAFT_387928</name>
</gene>
<keyword evidence="12" id="KW-0378">Hydrolase</keyword>
<dbReference type="SUPFAM" id="SSF52540">
    <property type="entry name" value="P-loop containing nucleoside triphosphate hydrolases"/>
    <property type="match status" value="2"/>
</dbReference>
<feature type="transmembrane region" description="Helical" evidence="9">
    <location>
        <begin position="505"/>
        <end position="522"/>
    </location>
</feature>
<dbReference type="InterPro" id="IPR044746">
    <property type="entry name" value="ABCC_6TM_D1"/>
</dbReference>
<dbReference type="CDD" id="cd18580">
    <property type="entry name" value="ABC_6TM_ABCC_D2"/>
    <property type="match status" value="1"/>
</dbReference>
<feature type="region of interest" description="Disordered" evidence="8">
    <location>
        <begin position="835"/>
        <end position="860"/>
    </location>
</feature>
<feature type="transmembrane region" description="Helical" evidence="9">
    <location>
        <begin position="36"/>
        <end position="58"/>
    </location>
</feature>
<dbReference type="GO" id="GO:0016787">
    <property type="term" value="F:hydrolase activity"/>
    <property type="evidence" value="ECO:0007669"/>
    <property type="project" value="UniProtKB-KW"/>
</dbReference>
<feature type="transmembrane region" description="Helical" evidence="9">
    <location>
        <begin position="1102"/>
        <end position="1133"/>
    </location>
</feature>
<evidence type="ECO:0000256" key="3">
    <source>
        <dbReference type="ARBA" id="ARBA00022692"/>
    </source>
</evidence>
<keyword evidence="3 9" id="KW-0812">Transmembrane</keyword>
<keyword evidence="6 9" id="KW-1133">Transmembrane helix</keyword>
<evidence type="ECO:0000256" key="1">
    <source>
        <dbReference type="ARBA" id="ARBA00004141"/>
    </source>
</evidence>
<dbReference type="InterPro" id="IPR011527">
    <property type="entry name" value="ABC1_TM_dom"/>
</dbReference>
<dbReference type="InterPro" id="IPR036640">
    <property type="entry name" value="ABC1_TM_sf"/>
</dbReference>
<evidence type="ECO:0000256" key="8">
    <source>
        <dbReference type="SAM" id="MobiDB-lite"/>
    </source>
</evidence>
<evidence type="ECO:0000256" key="4">
    <source>
        <dbReference type="ARBA" id="ARBA00022741"/>
    </source>
</evidence>
<keyword evidence="7 9" id="KW-0472">Membrane</keyword>
<keyword evidence="5" id="KW-0067">ATP-binding</keyword>
<dbReference type="InterPro" id="IPR027417">
    <property type="entry name" value="P-loop_NTPase"/>
</dbReference>
<evidence type="ECO:0000256" key="7">
    <source>
        <dbReference type="ARBA" id="ARBA00023136"/>
    </source>
</evidence>
<dbReference type="CDD" id="cd18579">
    <property type="entry name" value="ABC_6TM_ABCC_D1"/>
    <property type="match status" value="1"/>
</dbReference>
<dbReference type="InterPro" id="IPR056227">
    <property type="entry name" value="TMD0_ABC"/>
</dbReference>
<evidence type="ECO:0000313" key="12">
    <source>
        <dbReference type="EMBL" id="KAL2867379.1"/>
    </source>
</evidence>
<dbReference type="PANTHER" id="PTHR24223">
    <property type="entry name" value="ATP-BINDING CASSETTE SUB-FAMILY C"/>
    <property type="match status" value="1"/>
</dbReference>
<keyword evidence="4" id="KW-0547">Nucleotide-binding</keyword>
<reference evidence="12 13" key="1">
    <citation type="submission" date="2024-07" db="EMBL/GenBank/DDBJ databases">
        <title>Section-level genome sequencing and comparative genomics of Aspergillus sections Usti and Cavernicolus.</title>
        <authorList>
            <consortium name="Lawrence Berkeley National Laboratory"/>
            <person name="Nybo J.L."/>
            <person name="Vesth T.C."/>
            <person name="Theobald S."/>
            <person name="Frisvad J.C."/>
            <person name="Larsen T.O."/>
            <person name="Kjaerboelling I."/>
            <person name="Rothschild-Mancinelli K."/>
            <person name="Lyhne E.K."/>
            <person name="Kogle M.E."/>
            <person name="Barry K."/>
            <person name="Clum A."/>
            <person name="Na H."/>
            <person name="Ledsgaard L."/>
            <person name="Lin J."/>
            <person name="Lipzen A."/>
            <person name="Kuo A."/>
            <person name="Riley R."/>
            <person name="Mondo S."/>
            <person name="Labutti K."/>
            <person name="Haridas S."/>
            <person name="Pangalinan J."/>
            <person name="Salamov A.A."/>
            <person name="Simmons B.A."/>
            <person name="Magnuson J.K."/>
            <person name="Chen J."/>
            <person name="Drula E."/>
            <person name="Henrissat B."/>
            <person name="Wiebenga A."/>
            <person name="Lubbers R.J."/>
            <person name="Gomes A.C."/>
            <person name="Macurrencykelacurrency M.R."/>
            <person name="Stajich J."/>
            <person name="Grigoriev I.V."/>
            <person name="Mortensen U.H."/>
            <person name="De Vries R.P."/>
            <person name="Baker S.E."/>
            <person name="Andersen M.R."/>
        </authorList>
    </citation>
    <scope>NUCLEOTIDE SEQUENCE [LARGE SCALE GENOMIC DNA]</scope>
    <source>
        <strain evidence="12 13">CBS 449.75</strain>
    </source>
</reference>
<dbReference type="GeneID" id="98149377"/>
<dbReference type="Proteomes" id="UP001610432">
    <property type="component" value="Unassembled WGS sequence"/>
</dbReference>
<feature type="transmembrane region" description="Helical" evidence="9">
    <location>
        <begin position="534"/>
        <end position="556"/>
    </location>
</feature>
<feature type="domain" description="ABC transporter" evidence="10">
    <location>
        <begin position="603"/>
        <end position="819"/>
    </location>
</feature>
<protein>
    <submittedName>
        <fullName evidence="12">P-loop containing nucleoside triphosphate hydrolase protein</fullName>
    </submittedName>
</protein>
<dbReference type="PROSITE" id="PS50929">
    <property type="entry name" value="ABC_TM1F"/>
    <property type="match status" value="2"/>
</dbReference>